<feature type="compositionally biased region" description="Polar residues" evidence="1">
    <location>
        <begin position="78"/>
        <end position="89"/>
    </location>
</feature>
<keyword evidence="3" id="KW-1185">Reference proteome</keyword>
<evidence type="ECO:0000256" key="1">
    <source>
        <dbReference type="SAM" id="MobiDB-lite"/>
    </source>
</evidence>
<sequence>MSNTRATGKSLLPVVNPEALLRTANAERRRLAKISAISSDSSIHVPSPSSTSLTSTSFHTPTTSLPGTPANPPFTPSLLLNVQMSKSTLPTDAPTPGGSTTSTTVTETPNAAGNPKADYYIELLAKLQLTAAEQLQEEHQHNVEERRSDHEQIARLENTLFDVVTKAECEKQERATPRLSSNRIDRQKFRFANGPPFKGPFHAIEPFLKWIHQLQIFFNTKDISHDDDKIYVAGGLLDNTILLDFYASEGASFIGKSWDDFKKRLFEVGLPQRWRTTLKSKLRQFSMGPDKAFITYSGGARTLQALINFDDSLDPSAAFTRLSDFDLAEYVVLGLNNELRADVAKFALLDVTPFVYSGFEKRVASFDEVIIRKTASRPLRTTTSTRPTSPDPIAWRVHAYLDSQGQCHHCKTTCGSAPGACTKPLNKRWVDIPQSFQTPVRPANYQPPKALSSGPNPAGKPVHPPAGRLPVRSALLAAINTSSSPDVPDQDHVNVVEALDADGLHFDAATINESLPPDLSSIDWAVINEINALRIDNIAGAEEDEASWYDSNYCSDLGCDPLDDSSTAP</sequence>
<comment type="caution">
    <text evidence="2">The sequence shown here is derived from an EMBL/GenBank/DDBJ whole genome shotgun (WGS) entry which is preliminary data.</text>
</comment>
<evidence type="ECO:0000313" key="2">
    <source>
        <dbReference type="EMBL" id="KNF00015.1"/>
    </source>
</evidence>
<organism evidence="2 3">
    <name type="scientific">Puccinia striiformis f. sp. tritici PST-78</name>
    <dbReference type="NCBI Taxonomy" id="1165861"/>
    <lineage>
        <taxon>Eukaryota</taxon>
        <taxon>Fungi</taxon>
        <taxon>Dikarya</taxon>
        <taxon>Basidiomycota</taxon>
        <taxon>Pucciniomycotina</taxon>
        <taxon>Pucciniomycetes</taxon>
        <taxon>Pucciniales</taxon>
        <taxon>Pucciniaceae</taxon>
        <taxon>Puccinia</taxon>
    </lineage>
</organism>
<protein>
    <submittedName>
        <fullName evidence="2">Uncharacterized protein</fullName>
    </submittedName>
</protein>
<feature type="compositionally biased region" description="Low complexity" evidence="1">
    <location>
        <begin position="39"/>
        <end position="66"/>
    </location>
</feature>
<proteinExistence type="predicted"/>
<gene>
    <name evidence="2" type="ORF">PSTG_06871</name>
</gene>
<dbReference type="EMBL" id="AJIL01000041">
    <property type="protein sequence ID" value="KNF00015.1"/>
    <property type="molecule type" value="Genomic_DNA"/>
</dbReference>
<reference evidence="3" key="1">
    <citation type="submission" date="2014-03" db="EMBL/GenBank/DDBJ databases">
        <title>The Genome Sequence of Puccinia striiformis f. sp. tritici PST-78.</title>
        <authorList>
            <consortium name="The Broad Institute Genome Sequencing Platform"/>
            <person name="Cuomo C."/>
            <person name="Hulbert S."/>
            <person name="Chen X."/>
            <person name="Walker B."/>
            <person name="Young S.K."/>
            <person name="Zeng Q."/>
            <person name="Gargeya S."/>
            <person name="Fitzgerald M."/>
            <person name="Haas B."/>
            <person name="Abouelleil A."/>
            <person name="Alvarado L."/>
            <person name="Arachchi H.M."/>
            <person name="Berlin A.M."/>
            <person name="Chapman S.B."/>
            <person name="Goldberg J."/>
            <person name="Griggs A."/>
            <person name="Gujja S."/>
            <person name="Hansen M."/>
            <person name="Howarth C."/>
            <person name="Imamovic A."/>
            <person name="Larimer J."/>
            <person name="McCowan C."/>
            <person name="Montmayeur A."/>
            <person name="Murphy C."/>
            <person name="Neiman D."/>
            <person name="Pearson M."/>
            <person name="Priest M."/>
            <person name="Roberts A."/>
            <person name="Saif S."/>
            <person name="Shea T."/>
            <person name="Sisk P."/>
            <person name="Sykes S."/>
            <person name="Wortman J."/>
            <person name="Nusbaum C."/>
            <person name="Birren B."/>
        </authorList>
    </citation>
    <scope>NUCLEOTIDE SEQUENCE [LARGE SCALE GENOMIC DNA]</scope>
    <source>
        <strain evidence="3">race PST-78</strain>
    </source>
</reference>
<dbReference type="Proteomes" id="UP000054564">
    <property type="component" value="Unassembled WGS sequence"/>
</dbReference>
<accession>A0A0L0VM02</accession>
<feature type="region of interest" description="Disordered" evidence="1">
    <location>
        <begin position="39"/>
        <end position="113"/>
    </location>
</feature>
<feature type="compositionally biased region" description="Low complexity" evidence="1">
    <location>
        <begin position="90"/>
        <end position="109"/>
    </location>
</feature>
<name>A0A0L0VM02_9BASI</name>
<dbReference type="AlphaFoldDB" id="A0A0L0VM02"/>
<evidence type="ECO:0000313" key="3">
    <source>
        <dbReference type="Proteomes" id="UP000054564"/>
    </source>
</evidence>